<dbReference type="CDD" id="cd09918">
    <property type="entry name" value="SH2_Nterm_SPT6_like"/>
    <property type="match status" value="1"/>
</dbReference>
<organism evidence="6 8">
    <name type="scientific">Parascaris univalens</name>
    <name type="common">Nematode worm</name>
    <dbReference type="NCBI Taxonomy" id="6257"/>
    <lineage>
        <taxon>Eukaryota</taxon>
        <taxon>Metazoa</taxon>
        <taxon>Ecdysozoa</taxon>
        <taxon>Nematoda</taxon>
        <taxon>Chromadorea</taxon>
        <taxon>Rhabditida</taxon>
        <taxon>Spirurina</taxon>
        <taxon>Ascaridomorpha</taxon>
        <taxon>Ascaridoidea</taxon>
        <taxon>Ascarididae</taxon>
        <taxon>Parascaris</taxon>
    </lineage>
</organism>
<evidence type="ECO:0000256" key="3">
    <source>
        <dbReference type="ARBA" id="ARBA00023163"/>
    </source>
</evidence>
<dbReference type="Gene3D" id="1.10.150.850">
    <property type="entry name" value="Spt6, helix-hairpin-helix domain"/>
    <property type="match status" value="1"/>
</dbReference>
<dbReference type="PANTHER" id="PTHR10145">
    <property type="entry name" value="TRANSCRIPTION ELONGATION FACTOR SPT6"/>
    <property type="match status" value="1"/>
</dbReference>
<dbReference type="GO" id="GO:0003676">
    <property type="term" value="F:nucleic acid binding"/>
    <property type="evidence" value="ECO:0007669"/>
    <property type="project" value="InterPro"/>
</dbReference>
<dbReference type="PANTHER" id="PTHR10145:SF6">
    <property type="entry name" value="TRANSCRIPTION ELONGATION FACTOR SPT6"/>
    <property type="match status" value="1"/>
</dbReference>
<dbReference type="Gene3D" id="3.30.420.140">
    <property type="entry name" value="YqgF/RNase H-like domain"/>
    <property type="match status" value="1"/>
</dbReference>
<dbReference type="SUPFAM" id="SSF55550">
    <property type="entry name" value="SH2 domain"/>
    <property type="match status" value="1"/>
</dbReference>
<dbReference type="Pfam" id="PF14639">
    <property type="entry name" value="YqgF"/>
    <property type="match status" value="1"/>
</dbReference>
<dbReference type="FunFam" id="3.30.505.10:FF:000030">
    <property type="entry name" value="Transcription elongation factor spt6"/>
    <property type="match status" value="1"/>
</dbReference>
<keyword evidence="3" id="KW-0804">Transcription</keyword>
<reference evidence="7 8" key="1">
    <citation type="submission" date="2022-11" db="UniProtKB">
        <authorList>
            <consortium name="WormBaseParasite"/>
        </authorList>
    </citation>
    <scope>IDENTIFICATION</scope>
</reference>
<dbReference type="SMART" id="SM00252">
    <property type="entry name" value="SH2"/>
    <property type="match status" value="1"/>
</dbReference>
<dbReference type="CDD" id="cd09928">
    <property type="entry name" value="SH2_Cterm_SPT6_like"/>
    <property type="match status" value="1"/>
</dbReference>
<keyword evidence="4" id="KW-0539">Nucleus</keyword>
<feature type="domain" description="S1 motif" evidence="5">
    <location>
        <begin position="441"/>
        <end position="498"/>
    </location>
</feature>
<dbReference type="SUPFAM" id="SSF53098">
    <property type="entry name" value="Ribonuclease H-like"/>
    <property type="match status" value="1"/>
</dbReference>
<evidence type="ECO:0000313" key="7">
    <source>
        <dbReference type="WBParaSite" id="PgR019_g067_t12"/>
    </source>
</evidence>
<dbReference type="InterPro" id="IPR035420">
    <property type="entry name" value="Spt6_SH2"/>
</dbReference>
<dbReference type="GO" id="GO:0031491">
    <property type="term" value="F:nucleosome binding"/>
    <property type="evidence" value="ECO:0007669"/>
    <property type="project" value="TreeGrafter"/>
</dbReference>
<dbReference type="InterPro" id="IPR010994">
    <property type="entry name" value="RuvA_2-like"/>
</dbReference>
<dbReference type="InterPro" id="IPR036860">
    <property type="entry name" value="SH2_dom_sf"/>
</dbReference>
<evidence type="ECO:0000256" key="1">
    <source>
        <dbReference type="ARBA" id="ARBA00004123"/>
    </source>
</evidence>
<dbReference type="InterPro" id="IPR012337">
    <property type="entry name" value="RNaseH-like_sf"/>
</dbReference>
<dbReference type="Pfam" id="PF14635">
    <property type="entry name" value="HHH_7"/>
    <property type="match status" value="1"/>
</dbReference>
<dbReference type="PROSITE" id="PS50126">
    <property type="entry name" value="S1"/>
    <property type="match status" value="1"/>
</dbReference>
<comment type="similarity">
    <text evidence="2">Belongs to the SPT6 family.</text>
</comment>
<name>A0A915AXA0_PARUN</name>
<proteinExistence type="inferred from homology"/>
<keyword evidence="6" id="KW-1185">Reference proteome</keyword>
<evidence type="ECO:0000313" key="6">
    <source>
        <dbReference type="Proteomes" id="UP000887569"/>
    </source>
</evidence>
<dbReference type="InterPro" id="IPR041692">
    <property type="entry name" value="HHH_9"/>
</dbReference>
<protein>
    <submittedName>
        <fullName evidence="7 8">Suppressor of Ty 6 homolog</fullName>
    </submittedName>
</protein>
<dbReference type="Pfam" id="PF14633">
    <property type="entry name" value="SH2_2"/>
    <property type="match status" value="1"/>
</dbReference>
<dbReference type="GO" id="GO:0034728">
    <property type="term" value="P:nucleosome organization"/>
    <property type="evidence" value="ECO:0007669"/>
    <property type="project" value="TreeGrafter"/>
</dbReference>
<dbReference type="InterPro" id="IPR032706">
    <property type="entry name" value="Spt6_HHH"/>
</dbReference>
<dbReference type="WBParaSite" id="PgR019_g067_t12">
    <property type="protein sequence ID" value="PgR019_g067_t12"/>
    <property type="gene ID" value="PgR019_g067"/>
</dbReference>
<evidence type="ECO:0000256" key="2">
    <source>
        <dbReference type="ARBA" id="ARBA00009253"/>
    </source>
</evidence>
<dbReference type="Pfam" id="PF17674">
    <property type="entry name" value="HHH_9"/>
    <property type="match status" value="1"/>
</dbReference>
<dbReference type="InterPro" id="IPR000980">
    <property type="entry name" value="SH2"/>
</dbReference>
<dbReference type="InterPro" id="IPR003029">
    <property type="entry name" value="S1_domain"/>
</dbReference>
<dbReference type="Gene3D" id="1.10.3500.10">
    <property type="entry name" value="Tex N-terminal region-like"/>
    <property type="match status" value="1"/>
</dbReference>
<dbReference type="Gene3D" id="3.30.505.10">
    <property type="entry name" value="SH2 domain"/>
    <property type="match status" value="2"/>
</dbReference>
<evidence type="ECO:0000259" key="5">
    <source>
        <dbReference type="PROSITE" id="PS50126"/>
    </source>
</evidence>
<dbReference type="InterPro" id="IPR028231">
    <property type="entry name" value="Spt6_YqgF"/>
</dbReference>
<dbReference type="InterPro" id="IPR037027">
    <property type="entry name" value="YqgF/RNaseH-like_dom_sf"/>
</dbReference>
<dbReference type="GO" id="GO:0140673">
    <property type="term" value="P:transcription elongation-coupled chromatin remodeling"/>
    <property type="evidence" value="ECO:0007669"/>
    <property type="project" value="InterPro"/>
</dbReference>
<comment type="subcellular location">
    <subcellularLocation>
        <location evidence="1">Nucleus</location>
    </subcellularLocation>
</comment>
<dbReference type="GO" id="GO:0008023">
    <property type="term" value="C:transcription elongation factor complex"/>
    <property type="evidence" value="ECO:0007669"/>
    <property type="project" value="TreeGrafter"/>
</dbReference>
<dbReference type="InterPro" id="IPR023323">
    <property type="entry name" value="Tex-like_dom_sf"/>
</dbReference>
<dbReference type="InterPro" id="IPR035019">
    <property type="entry name" value="Spt6_SH2_N"/>
</dbReference>
<dbReference type="InterPro" id="IPR042066">
    <property type="entry name" value="Spt6_death-like"/>
</dbReference>
<dbReference type="InterPro" id="IPR012340">
    <property type="entry name" value="NA-bd_OB-fold"/>
</dbReference>
<dbReference type="FunFam" id="1.10.150.850:FF:000004">
    <property type="entry name" value="Transcription elongation factor SPT6"/>
    <property type="match status" value="1"/>
</dbReference>
<dbReference type="Gene3D" id="1.10.10.2740">
    <property type="entry name" value="Spt6, Death-like domain"/>
    <property type="match status" value="1"/>
</dbReference>
<dbReference type="WBParaSite" id="PgR019_g067_t23">
    <property type="protein sequence ID" value="PgR019_g067_t23"/>
    <property type="gene ID" value="PgR019_g067"/>
</dbReference>
<evidence type="ECO:0000313" key="8">
    <source>
        <dbReference type="WBParaSite" id="PgR019_g067_t20"/>
    </source>
</evidence>
<dbReference type="Pfam" id="PF00575">
    <property type="entry name" value="S1"/>
    <property type="match status" value="1"/>
</dbReference>
<accession>A0A915AXA0</accession>
<dbReference type="GO" id="GO:0042393">
    <property type="term" value="F:histone binding"/>
    <property type="evidence" value="ECO:0007669"/>
    <property type="project" value="TreeGrafter"/>
</dbReference>
<dbReference type="WBParaSite" id="PgR019_g067_t20">
    <property type="protein sequence ID" value="PgR019_g067_t20"/>
    <property type="gene ID" value="PgR019_g067"/>
</dbReference>
<dbReference type="Proteomes" id="UP000887569">
    <property type="component" value="Unplaced"/>
</dbReference>
<dbReference type="SUPFAM" id="SSF50249">
    <property type="entry name" value="Nucleic acid-binding proteins"/>
    <property type="match status" value="1"/>
</dbReference>
<sequence length="747" mass="86606">MMGHQSFRDQASFCALINHEGQVVDHLRLVNIVKNGNSMKPGEANLKRQDMEYLGKFIAKRRPHVVAICGENLHAYYLKRDIEIMLRQLAESNNLPVIPVEIVDNEAAKVYMHSKQAATEFPDYPLLLKQAVSLGRLLLDPLIEYCHMCNIDQDVLCISYHPLQTEINKDDLMFALSLEFINRVNEVGVDVHRCLEYPYTANMLQFVCGLGPRKAANLLKVLKQNDNLLESRTKLVTLCRMGPKVFMNCAGFIKLDTAKVSERTDAYVEVLDGSRVHPETYEWARKMAVDALEIDDTADPTSALEEILQNPDKLKDLDLDAFADELARQGFGNKSITLYDIRAELNHRYKDLRIPYESPSRERIFTMLTKETPASIGKLMLGRVLHIVYRKPRDPDERERMLPIRDERTGQWKCQYCYKPDFSNTNEVWQHIDSCPGQPVGVKVRFDNGITGFVPNKYISDRPDSFVDPSERMQRNQPVYCRILDLDPEKFSATCSCRSSDLRNLNPQNNKLDDYFDREKAMEDEENERKIKEQKKVQTNFVKRVISHPSFHNVTYRDAERMLQKFEQGEAIIRPSSKSVSHLTVTWKVAEGIYQHIDVKEEGKQHQFSLGKTLLIGSDEFEDLDEILARHIQPMAAFARDVLSHKYFLDGVKAEDRENIEMHLADERKRDPTRIPYTMTPSQDFPGKFVLSYMPVAKVKHEYFTVTPEGFRFRQQIFPGLMIMLTWFKEHYREPPPGIFDDSRHQR</sequence>
<dbReference type="AlphaFoldDB" id="A0A915AXA0"/>
<dbReference type="Gene3D" id="2.40.50.140">
    <property type="entry name" value="Nucleic acid-binding proteins"/>
    <property type="match status" value="1"/>
</dbReference>
<dbReference type="FunFam" id="1.10.10.2740:FF:000002">
    <property type="entry name" value="Transcription elongation factor Spt6"/>
    <property type="match status" value="1"/>
</dbReference>
<dbReference type="WBParaSite" id="PgR019_g067_t22">
    <property type="protein sequence ID" value="PgR019_g067_t22"/>
    <property type="gene ID" value="PgR019_g067"/>
</dbReference>
<dbReference type="InterPro" id="IPR035018">
    <property type="entry name" value="Spt6_SH2_C"/>
</dbReference>
<dbReference type="InterPro" id="IPR017072">
    <property type="entry name" value="TF_Spt6"/>
</dbReference>
<dbReference type="SUPFAM" id="SSF47781">
    <property type="entry name" value="RuvA domain 2-like"/>
    <property type="match status" value="2"/>
</dbReference>
<evidence type="ECO:0000256" key="4">
    <source>
        <dbReference type="ARBA" id="ARBA00023242"/>
    </source>
</evidence>